<organism evidence="2 3">
    <name type="scientific">Akanthomyces lecanii RCEF 1005</name>
    <dbReference type="NCBI Taxonomy" id="1081108"/>
    <lineage>
        <taxon>Eukaryota</taxon>
        <taxon>Fungi</taxon>
        <taxon>Dikarya</taxon>
        <taxon>Ascomycota</taxon>
        <taxon>Pezizomycotina</taxon>
        <taxon>Sordariomycetes</taxon>
        <taxon>Hypocreomycetidae</taxon>
        <taxon>Hypocreales</taxon>
        <taxon>Cordycipitaceae</taxon>
        <taxon>Akanthomyces</taxon>
        <taxon>Cordyceps confragosa</taxon>
    </lineage>
</organism>
<dbReference type="GO" id="GO:0047632">
    <property type="term" value="F:agmatine deiminase activity"/>
    <property type="evidence" value="ECO:0007669"/>
    <property type="project" value="TreeGrafter"/>
</dbReference>
<evidence type="ECO:0000256" key="1">
    <source>
        <dbReference type="ARBA" id="ARBA00022801"/>
    </source>
</evidence>
<dbReference type="GO" id="GO:0009446">
    <property type="term" value="P:putrescine biosynthetic process"/>
    <property type="evidence" value="ECO:0007669"/>
    <property type="project" value="InterPro"/>
</dbReference>
<comment type="caution">
    <text evidence="2">The sequence shown here is derived from an EMBL/GenBank/DDBJ whole genome shotgun (WGS) entry which is preliminary data.</text>
</comment>
<dbReference type="Pfam" id="PF04371">
    <property type="entry name" value="PAD_porph"/>
    <property type="match status" value="1"/>
</dbReference>
<evidence type="ECO:0000313" key="2">
    <source>
        <dbReference type="EMBL" id="OAA79798.1"/>
    </source>
</evidence>
<reference evidence="2 3" key="1">
    <citation type="journal article" date="2016" name="Genome Biol. Evol.">
        <title>Divergent and convergent evolution of fungal pathogenicity.</title>
        <authorList>
            <person name="Shang Y."/>
            <person name="Xiao G."/>
            <person name="Zheng P."/>
            <person name="Cen K."/>
            <person name="Zhan S."/>
            <person name="Wang C."/>
        </authorList>
    </citation>
    <scope>NUCLEOTIDE SEQUENCE [LARGE SCALE GENOMIC DNA]</scope>
    <source>
        <strain evidence="2 3">RCEF 1005</strain>
    </source>
</reference>
<dbReference type="PANTHER" id="PTHR31377:SF0">
    <property type="entry name" value="AGMATINE DEIMINASE-RELATED"/>
    <property type="match status" value="1"/>
</dbReference>
<dbReference type="STRING" id="1081108.A0A162KTY2"/>
<gene>
    <name evidence="2" type="ORF">LEL_03284</name>
</gene>
<accession>A0A162KTY2</accession>
<dbReference type="Gene3D" id="3.75.10.10">
    <property type="entry name" value="L-arginine/glycine Amidinotransferase, Chain A"/>
    <property type="match status" value="2"/>
</dbReference>
<dbReference type="OrthoDB" id="544103at2759"/>
<protein>
    <submittedName>
        <fullName evidence="2">Peptidylarginine deiminase-like enzyme</fullName>
    </submittedName>
</protein>
<evidence type="ECO:0000313" key="3">
    <source>
        <dbReference type="Proteomes" id="UP000076881"/>
    </source>
</evidence>
<dbReference type="GO" id="GO:0004668">
    <property type="term" value="F:protein-arginine deiminase activity"/>
    <property type="evidence" value="ECO:0007669"/>
    <property type="project" value="InterPro"/>
</dbReference>
<keyword evidence="1" id="KW-0378">Hydrolase</keyword>
<dbReference type="EMBL" id="AZHF01000002">
    <property type="protein sequence ID" value="OAA79798.1"/>
    <property type="molecule type" value="Genomic_DNA"/>
</dbReference>
<dbReference type="AlphaFoldDB" id="A0A162KTY2"/>
<dbReference type="InterPro" id="IPR007466">
    <property type="entry name" value="Peptidyl-Arg-deiminase_porph"/>
</dbReference>
<keyword evidence="3" id="KW-1185">Reference proteome</keyword>
<proteinExistence type="predicted"/>
<dbReference type="SUPFAM" id="SSF55909">
    <property type="entry name" value="Pentein"/>
    <property type="match status" value="1"/>
</dbReference>
<name>A0A162KTY2_CORDF</name>
<sequence length="206" mass="22360">MTASSTASTSTLTPGGINVAEKRATSLPSLFSRISTFRDHRLHHHRGRRHEADGHVTLIASESFILNDNRNPGQTRTQIEAELSRTLARFMRPGAVLFVNSREQPGDDGSKEDAAWIAGQREARRSLSAATDAHGRPLEGFGCVGAAADNAAGYRAVFSYANYLQVDGGVLLSQFDDEETDAAALETVRKAFLREKYDGECAGRHA</sequence>
<dbReference type="Proteomes" id="UP000076881">
    <property type="component" value="Unassembled WGS sequence"/>
</dbReference>
<dbReference type="PANTHER" id="PTHR31377">
    <property type="entry name" value="AGMATINE DEIMINASE-RELATED"/>
    <property type="match status" value="1"/>
</dbReference>